<keyword evidence="3 6" id="KW-0812">Transmembrane</keyword>
<dbReference type="PANTHER" id="PTHR32196:SF19">
    <property type="entry name" value="GALACTOFURANOSE TRANSPORTER PERMEASE PROTEIN YTFT"/>
    <property type="match status" value="1"/>
</dbReference>
<dbReference type="Pfam" id="PF02653">
    <property type="entry name" value="BPD_transp_2"/>
    <property type="match status" value="1"/>
</dbReference>
<feature type="transmembrane region" description="Helical" evidence="6">
    <location>
        <begin position="130"/>
        <end position="148"/>
    </location>
</feature>
<dbReference type="GO" id="GO:0022857">
    <property type="term" value="F:transmembrane transporter activity"/>
    <property type="evidence" value="ECO:0007669"/>
    <property type="project" value="InterPro"/>
</dbReference>
<evidence type="ECO:0000256" key="2">
    <source>
        <dbReference type="ARBA" id="ARBA00022475"/>
    </source>
</evidence>
<dbReference type="Proteomes" id="UP000198565">
    <property type="component" value="Unassembled WGS sequence"/>
</dbReference>
<gene>
    <name evidence="7" type="ORF">SAMN04487943_110148</name>
</gene>
<evidence type="ECO:0000313" key="7">
    <source>
        <dbReference type="EMBL" id="SFM24352.1"/>
    </source>
</evidence>
<reference evidence="8" key="1">
    <citation type="submission" date="2016-10" db="EMBL/GenBank/DDBJ databases">
        <authorList>
            <person name="Varghese N."/>
            <person name="Submissions S."/>
        </authorList>
    </citation>
    <scope>NUCLEOTIDE SEQUENCE [LARGE SCALE GENOMIC DNA]</scope>
    <source>
        <strain evidence="8">CGMCC 1.4250</strain>
    </source>
</reference>
<evidence type="ECO:0000256" key="3">
    <source>
        <dbReference type="ARBA" id="ARBA00022692"/>
    </source>
</evidence>
<dbReference type="PANTHER" id="PTHR32196">
    <property type="entry name" value="ABC TRANSPORTER PERMEASE PROTEIN YPHD-RELATED-RELATED"/>
    <property type="match status" value="1"/>
</dbReference>
<feature type="transmembrane region" description="Helical" evidence="6">
    <location>
        <begin position="250"/>
        <end position="267"/>
    </location>
</feature>
<keyword evidence="2" id="KW-1003">Cell membrane</keyword>
<keyword evidence="4 6" id="KW-1133">Transmembrane helix</keyword>
<accession>A0A1I4P997</accession>
<keyword evidence="7" id="KW-0813">Transport</keyword>
<evidence type="ECO:0000313" key="8">
    <source>
        <dbReference type="Proteomes" id="UP000198565"/>
    </source>
</evidence>
<dbReference type="GO" id="GO:0005886">
    <property type="term" value="C:plasma membrane"/>
    <property type="evidence" value="ECO:0007669"/>
    <property type="project" value="UniProtKB-SubCell"/>
</dbReference>
<feature type="transmembrane region" description="Helical" evidence="6">
    <location>
        <begin position="274"/>
        <end position="296"/>
    </location>
</feature>
<keyword evidence="5 6" id="KW-0472">Membrane</keyword>
<evidence type="ECO:0000256" key="4">
    <source>
        <dbReference type="ARBA" id="ARBA00022989"/>
    </source>
</evidence>
<comment type="subcellular location">
    <subcellularLocation>
        <location evidence="1">Cell membrane</location>
        <topology evidence="1">Multi-pass membrane protein</topology>
    </subcellularLocation>
</comment>
<keyword evidence="7" id="KW-0762">Sugar transport</keyword>
<sequence length="347" mass="36716">MIKSMLKSSLFWPIIVLLLILMINLFFDSSFFSIEVRNGHLTGSLIDILNRGAPLMLISIGMTLVIATKGIDLSVGTVIAMSGAIGAMTIASTDGTGLGPLFMAIGLSLLICTLVGCWNGLLVSRLGVQPIVATLILMVAGRGVAQLITGGQITTVYYDPYSYIGGGYLLALPFSIFIVAFVFFVAVLLTRKTALGLFIEAVGSNPDASRLAGINSKNIMLMVYMFSGFCAGVGGLILSSNVMSADGNNAGLWFELDAILAVVIGGTSLMGGRFYLMGTVMGALIIQSLTTTIYSIGVPAEINLVVKAIVVLIVCLLQSPEFRRKVFGFGKVKRSGEQKEREGVTLS</sequence>
<name>A0A1I4P997_9BACI</name>
<feature type="transmembrane region" description="Helical" evidence="6">
    <location>
        <begin position="73"/>
        <end position="92"/>
    </location>
</feature>
<dbReference type="STRING" id="334253.SAMN04487943_110148"/>
<dbReference type="CDD" id="cd06579">
    <property type="entry name" value="TM_PBP1_transp_AraH_like"/>
    <property type="match status" value="1"/>
</dbReference>
<dbReference type="AlphaFoldDB" id="A0A1I4P997"/>
<feature type="transmembrane region" description="Helical" evidence="6">
    <location>
        <begin position="219"/>
        <end position="238"/>
    </location>
</feature>
<proteinExistence type="predicted"/>
<dbReference type="EMBL" id="FOTR01000010">
    <property type="protein sequence ID" value="SFM24352.1"/>
    <property type="molecule type" value="Genomic_DNA"/>
</dbReference>
<feature type="transmembrane region" description="Helical" evidence="6">
    <location>
        <begin position="98"/>
        <end position="118"/>
    </location>
</feature>
<evidence type="ECO:0000256" key="1">
    <source>
        <dbReference type="ARBA" id="ARBA00004651"/>
    </source>
</evidence>
<keyword evidence="8" id="KW-1185">Reference proteome</keyword>
<dbReference type="InterPro" id="IPR001851">
    <property type="entry name" value="ABC_transp_permease"/>
</dbReference>
<dbReference type="RefSeq" id="WP_245780835.1">
    <property type="nucleotide sequence ID" value="NZ_FOTR01000010.1"/>
</dbReference>
<evidence type="ECO:0000256" key="5">
    <source>
        <dbReference type="ARBA" id="ARBA00023136"/>
    </source>
</evidence>
<feature type="transmembrane region" description="Helical" evidence="6">
    <location>
        <begin position="302"/>
        <end position="319"/>
    </location>
</feature>
<protein>
    <submittedName>
        <fullName evidence="7">Simple sugar transport system permease protein</fullName>
    </submittedName>
</protein>
<feature type="transmembrane region" description="Helical" evidence="6">
    <location>
        <begin position="168"/>
        <end position="189"/>
    </location>
</feature>
<evidence type="ECO:0000256" key="6">
    <source>
        <dbReference type="SAM" id="Phobius"/>
    </source>
</evidence>
<organism evidence="7 8">
    <name type="scientific">Gracilibacillus orientalis</name>
    <dbReference type="NCBI Taxonomy" id="334253"/>
    <lineage>
        <taxon>Bacteria</taxon>
        <taxon>Bacillati</taxon>
        <taxon>Bacillota</taxon>
        <taxon>Bacilli</taxon>
        <taxon>Bacillales</taxon>
        <taxon>Bacillaceae</taxon>
        <taxon>Gracilibacillus</taxon>
    </lineage>
</organism>